<gene>
    <name evidence="7" type="ORF">Z519_00691</name>
</gene>
<dbReference type="EMBL" id="KN846980">
    <property type="protein sequence ID" value="KIW99028.1"/>
    <property type="molecule type" value="Genomic_DNA"/>
</dbReference>
<dbReference type="Pfam" id="PF11951">
    <property type="entry name" value="Fungal_trans_2"/>
    <property type="match status" value="1"/>
</dbReference>
<keyword evidence="1" id="KW-0479">Metal-binding</keyword>
<evidence type="ECO:0008006" key="9">
    <source>
        <dbReference type="Google" id="ProtNLM"/>
    </source>
</evidence>
<protein>
    <recommendedName>
        <fullName evidence="9">Transcription factor domain-containing protein</fullName>
    </recommendedName>
</protein>
<dbReference type="GO" id="GO:0003677">
    <property type="term" value="F:DNA binding"/>
    <property type="evidence" value="ECO:0007669"/>
    <property type="project" value="UniProtKB-KW"/>
</dbReference>
<dbReference type="PANTHER" id="PTHR36206">
    <property type="entry name" value="ASPERCRYPTIN BIOSYNTHESIS CLUSTER-SPECIFIC TRANSCRIPTION REGULATOR ATNN-RELATED"/>
    <property type="match status" value="1"/>
</dbReference>
<accession>A0A0D2I015</accession>
<evidence type="ECO:0000256" key="3">
    <source>
        <dbReference type="ARBA" id="ARBA00023015"/>
    </source>
</evidence>
<dbReference type="GO" id="GO:0046872">
    <property type="term" value="F:metal ion binding"/>
    <property type="evidence" value="ECO:0007669"/>
    <property type="project" value="UniProtKB-KW"/>
</dbReference>
<keyword evidence="4" id="KW-0238">DNA-binding</keyword>
<dbReference type="AlphaFoldDB" id="A0A0D2I015"/>
<dbReference type="HOGENOM" id="CLU_039643_0_0_1"/>
<evidence type="ECO:0000256" key="2">
    <source>
        <dbReference type="ARBA" id="ARBA00022833"/>
    </source>
</evidence>
<evidence type="ECO:0000256" key="4">
    <source>
        <dbReference type="ARBA" id="ARBA00023125"/>
    </source>
</evidence>
<dbReference type="InterPro" id="IPR052360">
    <property type="entry name" value="Transcr_Regulatory_Proteins"/>
</dbReference>
<sequence>MDGPGRSSPSLPIWDLGIDQKHPSDRVLTLLVEPWDALFLFQRPITPLSSNQTFLWGYKRPHGRTWPEANATNILRNLDLTFSVPIVPGCAKEVLPLAGDVDLQAKHHQAEGSPSQGPDRLYYMLCDETKPVCLNCARGHRQCLGYSILKAKIFTLESRESSSERSLSSLSSQTTACDNEPPVSRVLEWSFGTDEEVRSLQHWLLVTSPVLAHYGPQGDFYTVLVPQVARQSPAVKHMLVSLSLTHEKFHTGVATATPEMTSQAVSHYISALADIRNNNPPKLNVVIASLVAWAIELVQNNVPAAVVHLRGTLQLLREYRQLKPPRSAEDVLRKLILPMASLARGLTTLMIYTGPKSGEIEPQYRGHIFQPWGGAEFSSFAEARRPVCQYIEKIAEAEHGHNSRKIEKLLGCWFEGVRRWDQGKVPFPSSVLTALLLLFNLALALLPSIDLSGFSYSVNPSTIDFVVDRAAALTDICLEAKRGNKDLKDTLIIVLAFVVRLFPHPKSHGRASVLLNQLRGQV</sequence>
<dbReference type="GeneID" id="27693619"/>
<dbReference type="InterPro" id="IPR021858">
    <property type="entry name" value="Fun_TF"/>
</dbReference>
<dbReference type="OrthoDB" id="2123952at2759"/>
<evidence type="ECO:0000313" key="7">
    <source>
        <dbReference type="EMBL" id="KIW99028.1"/>
    </source>
</evidence>
<name>A0A0D2I015_CLAB1</name>
<dbReference type="Proteomes" id="UP000053789">
    <property type="component" value="Unassembled WGS sequence"/>
</dbReference>
<keyword evidence="2" id="KW-0862">Zinc</keyword>
<evidence type="ECO:0000256" key="1">
    <source>
        <dbReference type="ARBA" id="ARBA00022723"/>
    </source>
</evidence>
<evidence type="ECO:0000256" key="6">
    <source>
        <dbReference type="ARBA" id="ARBA00023242"/>
    </source>
</evidence>
<keyword evidence="3" id="KW-0805">Transcription regulation</keyword>
<dbReference type="RefSeq" id="XP_016625697.1">
    <property type="nucleotide sequence ID" value="XM_016758448.1"/>
</dbReference>
<evidence type="ECO:0000256" key="5">
    <source>
        <dbReference type="ARBA" id="ARBA00023163"/>
    </source>
</evidence>
<keyword evidence="6" id="KW-0539">Nucleus</keyword>
<organism evidence="7 8">
    <name type="scientific">Cladophialophora bantiana (strain ATCC 10958 / CBS 173.52 / CDC B-1940 / NIH 8579)</name>
    <name type="common">Xylohypha bantiana</name>
    <dbReference type="NCBI Taxonomy" id="1442370"/>
    <lineage>
        <taxon>Eukaryota</taxon>
        <taxon>Fungi</taxon>
        <taxon>Dikarya</taxon>
        <taxon>Ascomycota</taxon>
        <taxon>Pezizomycotina</taxon>
        <taxon>Eurotiomycetes</taxon>
        <taxon>Chaetothyriomycetidae</taxon>
        <taxon>Chaetothyriales</taxon>
        <taxon>Herpotrichiellaceae</taxon>
        <taxon>Cladophialophora</taxon>
    </lineage>
</organism>
<dbReference type="PANTHER" id="PTHR36206:SF13">
    <property type="entry name" value="TRANSCRIPTIONAL REGULATORY PROTEIN MOC3"/>
    <property type="match status" value="1"/>
</dbReference>
<dbReference type="VEuPathDB" id="FungiDB:Z519_00691"/>
<keyword evidence="8" id="KW-1185">Reference proteome</keyword>
<keyword evidence="5" id="KW-0804">Transcription</keyword>
<evidence type="ECO:0000313" key="8">
    <source>
        <dbReference type="Proteomes" id="UP000053789"/>
    </source>
</evidence>
<proteinExistence type="predicted"/>
<reference evidence="7" key="1">
    <citation type="submission" date="2015-01" db="EMBL/GenBank/DDBJ databases">
        <title>The Genome Sequence of Cladophialophora bantiana CBS 173.52.</title>
        <authorList>
            <consortium name="The Broad Institute Genomics Platform"/>
            <person name="Cuomo C."/>
            <person name="de Hoog S."/>
            <person name="Gorbushina A."/>
            <person name="Stielow B."/>
            <person name="Teixiera M."/>
            <person name="Abouelleil A."/>
            <person name="Chapman S.B."/>
            <person name="Priest M."/>
            <person name="Young S.K."/>
            <person name="Wortman J."/>
            <person name="Nusbaum C."/>
            <person name="Birren B."/>
        </authorList>
    </citation>
    <scope>NUCLEOTIDE SEQUENCE [LARGE SCALE GENOMIC DNA]</scope>
    <source>
        <strain evidence="7">CBS 173.52</strain>
    </source>
</reference>